<evidence type="ECO:0000313" key="4">
    <source>
        <dbReference type="Proteomes" id="UP000266673"/>
    </source>
</evidence>
<feature type="region of interest" description="Disordered" evidence="1">
    <location>
        <begin position="212"/>
        <end position="243"/>
    </location>
</feature>
<name>A0A397W492_9GLOM</name>
<gene>
    <name evidence="3" type="ORF">C2G38_314662</name>
</gene>
<feature type="transmembrane region" description="Helical" evidence="2">
    <location>
        <begin position="1008"/>
        <end position="1030"/>
    </location>
</feature>
<comment type="caution">
    <text evidence="3">The sequence shown here is derived from an EMBL/GenBank/DDBJ whole genome shotgun (WGS) entry which is preliminary data.</text>
</comment>
<keyword evidence="4" id="KW-1185">Reference proteome</keyword>
<dbReference type="OrthoDB" id="2323852at2759"/>
<feature type="transmembrane region" description="Helical" evidence="2">
    <location>
        <begin position="1036"/>
        <end position="1056"/>
    </location>
</feature>
<feature type="transmembrane region" description="Helical" evidence="2">
    <location>
        <begin position="1077"/>
        <end position="1102"/>
    </location>
</feature>
<sequence>MSESINIEDYAKDGEVKDGKVKEIYIATNPFGSFVVKFEILPSESNELKCKYNFRMYNVKLDNVKLEKNDDLKASKALSALSSRTLHKIDISKQKKFEFTEEQSKLIKSKNKLSWSVAVSDKFYINKSSKSTARLLAISCISRDDMTYKKKDDMKYKKKDDMTYKKDPNKDPKPGFTIVFSINLDNDSIMEIMELFPLDKYSGKVKLFTKDKEGRDEKNTDKDNHTEVQVTDEKNTDEDNHTEVQVTDDEKVLDRGRFFLIILNASGIHRHLFKSLDEKNPNEIHLSLKYPKRIENALKKNQKFGAVFNLKYIQKCLNLHYFLVDTTNEGAQYMELYDLRTNQLVNTFKRQNLNNLNLIADIPDCVAITYSNKLLAYASGNDVKLYSIDCGLEIASIELKNQKSAEADYYDEYFMHFFNNDESLLIYQSKHKWAIWNIFGLEQTSIKLENHLFEYQLEFDLKLVNIFNEDDDYQLERSNSFAIIAKNKEKNEETEDMQIYDGFISKYLKSKSDKQDFKELSLKKSFNCKNSELDYYYIFEPWLFTSGKAAPNNLVYLDENKEILLLIGHHTIQVWHDRAKQDQAEHNQAEQDQVKKKTLEFISVIDKNYENKSNKKNVNIEKIEYAVKKFKISFQDSKKDKVIKDIEMGCEDDIIHAVIEACHTLKFLNWIYDSSEDDDYYSILYSISLARKNCHSKFVDIVRQTRNIIIRFIQLYPIVWRLLGIRYDLLGILIEAEEKLLIKHILFNEKKDIVSPEDCIRKTLDIVVSKLGNNEPSNDKKPDQDHLLHEKSLHIPQYTSWEKKNNTIRKAFNQALSNDDPEPVYLGYLLEYYSNKAVNDIGWMISVGEILPELYKESHKNGFIKSYLQILFYKPCFCSKGLDIPFFDFIAIPPSTSNSLEVFIPLTQLITEESSIVKEISKEKIPNIQMVPFVDFATYNTIQPPKDNYTKFKDFLKSLIFPNQFVDLKIPIISIIEEAENDHDDPFYFNPSIEAMLNFMWHASKSHWYHTLYIFIIYFLSYSIITWMYVAHIEVAGYFQPILMFVIAIFFYLNYYHFIIEFNQARSKNYWNYFKDLFNFVDLFSLILPFIITVYILLKYYTIEYGFKYAESNIYLSFIIFISIIVIWFELILLLRIIPGFAQYLDILNNIVVEIKLFLLFFALTVIAMGHALFIFLGYAAYIGLSESQTTYEFTNGSTKFSLTEGEPENIFSNPFSAIISAYNWDSTALDTWGFWPLIIISVLGNIIFVIILQNVIISFMSGAFESANKDGKRTVLNFQSRLIYDYARLKISSFNSGKSDLDKKLKSRIKVKYVCFYDEPSITKAWRDEGKEWNSNPIYWNAESQISTENESKYNIDNDDIKFIWISEKKNKEETTK</sequence>
<keyword evidence="2" id="KW-0812">Transmembrane</keyword>
<feature type="transmembrane region" description="Helical" evidence="2">
    <location>
        <begin position="1233"/>
        <end position="1253"/>
    </location>
</feature>
<dbReference type="EMBL" id="QKWP01000145">
    <property type="protein sequence ID" value="RIB26186.1"/>
    <property type="molecule type" value="Genomic_DNA"/>
</dbReference>
<dbReference type="SUPFAM" id="SSF69322">
    <property type="entry name" value="Tricorn protease domain 2"/>
    <property type="match status" value="1"/>
</dbReference>
<dbReference type="STRING" id="44941.A0A397W492"/>
<keyword evidence="2" id="KW-1133">Transmembrane helix</keyword>
<proteinExistence type="predicted"/>
<feature type="transmembrane region" description="Helical" evidence="2">
    <location>
        <begin position="1114"/>
        <end position="1137"/>
    </location>
</feature>
<reference evidence="3 4" key="1">
    <citation type="submission" date="2018-06" db="EMBL/GenBank/DDBJ databases">
        <title>Comparative genomics reveals the genomic features of Rhizophagus irregularis, R. cerebriforme, R. diaphanum and Gigaspora rosea, and their symbiotic lifestyle signature.</title>
        <authorList>
            <person name="Morin E."/>
            <person name="San Clemente H."/>
            <person name="Chen E.C.H."/>
            <person name="De La Providencia I."/>
            <person name="Hainaut M."/>
            <person name="Kuo A."/>
            <person name="Kohler A."/>
            <person name="Murat C."/>
            <person name="Tang N."/>
            <person name="Roy S."/>
            <person name="Loubradou J."/>
            <person name="Henrissat B."/>
            <person name="Grigoriev I.V."/>
            <person name="Corradi N."/>
            <person name="Roux C."/>
            <person name="Martin F.M."/>
        </authorList>
    </citation>
    <scope>NUCLEOTIDE SEQUENCE [LARGE SCALE GENOMIC DNA]</scope>
    <source>
        <strain evidence="3 4">DAOM 194757</strain>
    </source>
</reference>
<dbReference type="Proteomes" id="UP000266673">
    <property type="component" value="Unassembled WGS sequence"/>
</dbReference>
<accession>A0A397W492</accession>
<evidence type="ECO:0000313" key="3">
    <source>
        <dbReference type="EMBL" id="RIB26186.1"/>
    </source>
</evidence>
<protein>
    <recommendedName>
        <fullName evidence="5">Ion transport domain-containing protein</fullName>
    </recommendedName>
</protein>
<feature type="transmembrane region" description="Helical" evidence="2">
    <location>
        <begin position="1157"/>
        <end position="1182"/>
    </location>
</feature>
<evidence type="ECO:0008006" key="5">
    <source>
        <dbReference type="Google" id="ProtNLM"/>
    </source>
</evidence>
<evidence type="ECO:0000256" key="2">
    <source>
        <dbReference type="SAM" id="Phobius"/>
    </source>
</evidence>
<organism evidence="3 4">
    <name type="scientific">Gigaspora rosea</name>
    <dbReference type="NCBI Taxonomy" id="44941"/>
    <lineage>
        <taxon>Eukaryota</taxon>
        <taxon>Fungi</taxon>
        <taxon>Fungi incertae sedis</taxon>
        <taxon>Mucoromycota</taxon>
        <taxon>Glomeromycotina</taxon>
        <taxon>Glomeromycetes</taxon>
        <taxon>Diversisporales</taxon>
        <taxon>Gigasporaceae</taxon>
        <taxon>Gigaspora</taxon>
    </lineage>
</organism>
<evidence type="ECO:0000256" key="1">
    <source>
        <dbReference type="SAM" id="MobiDB-lite"/>
    </source>
</evidence>
<keyword evidence="2" id="KW-0472">Membrane</keyword>